<evidence type="ECO:0000313" key="2">
    <source>
        <dbReference type="EMBL" id="PWA28647.1"/>
    </source>
</evidence>
<accession>A0A315VYW7</accession>
<feature type="compositionally biased region" description="Basic and acidic residues" evidence="1">
    <location>
        <begin position="29"/>
        <end position="38"/>
    </location>
</feature>
<name>A0A315VYW7_GAMAF</name>
<proteinExistence type="predicted"/>
<evidence type="ECO:0000313" key="3">
    <source>
        <dbReference type="Proteomes" id="UP000250572"/>
    </source>
</evidence>
<keyword evidence="3" id="KW-1185">Reference proteome</keyword>
<feature type="region of interest" description="Disordered" evidence="1">
    <location>
        <begin position="119"/>
        <end position="153"/>
    </location>
</feature>
<feature type="region of interest" description="Disordered" evidence="1">
    <location>
        <begin position="12"/>
        <end position="97"/>
    </location>
</feature>
<organism evidence="2 3">
    <name type="scientific">Gambusia affinis</name>
    <name type="common">Western mosquitofish</name>
    <name type="synonym">Heterandria affinis</name>
    <dbReference type="NCBI Taxonomy" id="33528"/>
    <lineage>
        <taxon>Eukaryota</taxon>
        <taxon>Metazoa</taxon>
        <taxon>Chordata</taxon>
        <taxon>Craniata</taxon>
        <taxon>Vertebrata</taxon>
        <taxon>Euteleostomi</taxon>
        <taxon>Actinopterygii</taxon>
        <taxon>Neopterygii</taxon>
        <taxon>Teleostei</taxon>
        <taxon>Neoteleostei</taxon>
        <taxon>Acanthomorphata</taxon>
        <taxon>Ovalentaria</taxon>
        <taxon>Atherinomorphae</taxon>
        <taxon>Cyprinodontiformes</taxon>
        <taxon>Poeciliidae</taxon>
        <taxon>Poeciliinae</taxon>
        <taxon>Gambusia</taxon>
    </lineage>
</organism>
<reference evidence="2 3" key="1">
    <citation type="journal article" date="2018" name="G3 (Bethesda)">
        <title>A High-Quality Reference Genome for the Invasive Mosquitofish Gambusia affinis Using a Chicago Library.</title>
        <authorList>
            <person name="Hoffberg S.L."/>
            <person name="Troendle N.J."/>
            <person name="Glenn T.C."/>
            <person name="Mahmud O."/>
            <person name="Louha S."/>
            <person name="Chalopin D."/>
            <person name="Bennetzen J.L."/>
            <person name="Mauricio R."/>
        </authorList>
    </citation>
    <scope>NUCLEOTIDE SEQUENCE [LARGE SCALE GENOMIC DNA]</scope>
    <source>
        <strain evidence="2">NE01/NJP1002.9</strain>
        <tissue evidence="2">Muscle</tissue>
    </source>
</reference>
<dbReference type="EMBL" id="NHOQ01000756">
    <property type="protein sequence ID" value="PWA28647.1"/>
    <property type="molecule type" value="Genomic_DNA"/>
</dbReference>
<evidence type="ECO:0000256" key="1">
    <source>
        <dbReference type="SAM" id="MobiDB-lite"/>
    </source>
</evidence>
<gene>
    <name evidence="2" type="ORF">CCH79_00019827</name>
</gene>
<protein>
    <submittedName>
        <fullName evidence="2">Uncharacterized protein</fullName>
    </submittedName>
</protein>
<dbReference type="Proteomes" id="UP000250572">
    <property type="component" value="Unassembled WGS sequence"/>
</dbReference>
<sequence>MLVLLLPVLQENSASEADSDGAGPARPAVPEEHGDSFPERALLSAPDDPADPTRQARFQEPQEESGAGSGSAHLPEEAAACEGQRVDPIGGSAADPWADPTALVLEAVRVLELQEKVHLERQVQRPLQEKLIHDSTEPLPVPEETRNPDRNLI</sequence>
<dbReference type="AlphaFoldDB" id="A0A315VYW7"/>
<comment type="caution">
    <text evidence="2">The sequence shown here is derived from an EMBL/GenBank/DDBJ whole genome shotgun (WGS) entry which is preliminary data.</text>
</comment>
<feature type="compositionally biased region" description="Basic and acidic residues" evidence="1">
    <location>
        <begin position="119"/>
        <end position="136"/>
    </location>
</feature>
<feature type="compositionally biased region" description="Basic and acidic residues" evidence="1">
    <location>
        <begin position="143"/>
        <end position="153"/>
    </location>
</feature>